<dbReference type="OrthoDB" id="411785at2759"/>
<protein>
    <recommendedName>
        <fullName evidence="4">Methyltransferase domain-containing protein</fullName>
    </recommendedName>
</protein>
<dbReference type="SUPFAM" id="SSF53335">
    <property type="entry name" value="S-adenosyl-L-methionine-dependent methyltransferases"/>
    <property type="match status" value="1"/>
</dbReference>
<dbReference type="AlphaFoldDB" id="A0A1E7F4J0"/>
<dbReference type="Proteomes" id="UP000095751">
    <property type="component" value="Unassembled WGS sequence"/>
</dbReference>
<dbReference type="Gene3D" id="3.40.50.150">
    <property type="entry name" value="Vaccinia Virus protein VP39"/>
    <property type="match status" value="1"/>
</dbReference>
<dbReference type="KEGG" id="fcy:FRACYDRAFT_190508"/>
<accession>A0A1E7F4J0</accession>
<feature type="region of interest" description="Disordered" evidence="1">
    <location>
        <begin position="225"/>
        <end position="244"/>
    </location>
</feature>
<proteinExistence type="predicted"/>
<feature type="compositionally biased region" description="Low complexity" evidence="1">
    <location>
        <begin position="229"/>
        <end position="244"/>
    </location>
</feature>
<keyword evidence="3" id="KW-1185">Reference proteome</keyword>
<evidence type="ECO:0008006" key="4">
    <source>
        <dbReference type="Google" id="ProtNLM"/>
    </source>
</evidence>
<evidence type="ECO:0000313" key="3">
    <source>
        <dbReference type="Proteomes" id="UP000095751"/>
    </source>
</evidence>
<sequence>MQRDTTLQFWDEYHNENDSQEWISKPGGELLAMIFHHYWNQDQDHLKNNDKIIKLLEIGCGTSTLVRDMKIHIENTYYYPRIINKVIACGTDVSQVCIDVNQERDGHNSGDLWYEVLNCLEDNNGNDNGEQLSSSSFHHRGNWDLIIDKGCLDTFMFRSKKQGTNRIYPESVRKLLDNIHVVRNRRVGCYIFISPRSKVKAVRDYAGFSSVRRYPLPGNYRAELEGKKNNINNKSNNNNNENNNNITTPGYLFVCTKNINYKVGIEEPFPTAAATDHHGGDQNERLNDDTKCPKCGISFLEFRKGEGVEFRGNKFWTRTFKGHCIHCN</sequence>
<dbReference type="EMBL" id="KV784363">
    <property type="protein sequence ID" value="OEU13044.1"/>
    <property type="molecule type" value="Genomic_DNA"/>
</dbReference>
<organism evidence="2 3">
    <name type="scientific">Fragilariopsis cylindrus CCMP1102</name>
    <dbReference type="NCBI Taxonomy" id="635003"/>
    <lineage>
        <taxon>Eukaryota</taxon>
        <taxon>Sar</taxon>
        <taxon>Stramenopiles</taxon>
        <taxon>Ochrophyta</taxon>
        <taxon>Bacillariophyta</taxon>
        <taxon>Bacillariophyceae</taxon>
        <taxon>Bacillariophycidae</taxon>
        <taxon>Bacillariales</taxon>
        <taxon>Bacillariaceae</taxon>
        <taxon>Fragilariopsis</taxon>
    </lineage>
</organism>
<dbReference type="InterPro" id="IPR029063">
    <property type="entry name" value="SAM-dependent_MTases_sf"/>
</dbReference>
<evidence type="ECO:0000256" key="1">
    <source>
        <dbReference type="SAM" id="MobiDB-lite"/>
    </source>
</evidence>
<reference evidence="2 3" key="1">
    <citation type="submission" date="2016-09" db="EMBL/GenBank/DDBJ databases">
        <title>Extensive genetic diversity and differential bi-allelic expression allows diatom success in the polar Southern Ocean.</title>
        <authorList>
            <consortium name="DOE Joint Genome Institute"/>
            <person name="Mock T."/>
            <person name="Otillar R.P."/>
            <person name="Strauss J."/>
            <person name="Dupont C."/>
            <person name="Frickenhaus S."/>
            <person name="Maumus F."/>
            <person name="Mcmullan M."/>
            <person name="Sanges R."/>
            <person name="Schmutz J."/>
            <person name="Toseland A."/>
            <person name="Valas R."/>
            <person name="Veluchamy A."/>
            <person name="Ward B.J."/>
            <person name="Allen A."/>
            <person name="Barry K."/>
            <person name="Falciatore A."/>
            <person name="Ferrante M."/>
            <person name="Fortunato A.E."/>
            <person name="Gloeckner G."/>
            <person name="Gruber A."/>
            <person name="Hipkin R."/>
            <person name="Janech M."/>
            <person name="Kroth P."/>
            <person name="Leese F."/>
            <person name="Lindquist E."/>
            <person name="Lyon B.R."/>
            <person name="Martin J."/>
            <person name="Mayer C."/>
            <person name="Parker M."/>
            <person name="Quesneville H."/>
            <person name="Raymond J."/>
            <person name="Uhlig C."/>
            <person name="Valentin K.U."/>
            <person name="Worden A.Z."/>
            <person name="Armbrust E.V."/>
            <person name="Bowler C."/>
            <person name="Green B."/>
            <person name="Moulton V."/>
            <person name="Van Oosterhout C."/>
            <person name="Grigoriev I."/>
        </authorList>
    </citation>
    <scope>NUCLEOTIDE SEQUENCE [LARGE SCALE GENOMIC DNA]</scope>
    <source>
        <strain evidence="2 3">CCMP1102</strain>
    </source>
</reference>
<name>A0A1E7F4J0_9STRA</name>
<gene>
    <name evidence="2" type="ORF">FRACYDRAFT_190508</name>
</gene>
<dbReference type="InParanoid" id="A0A1E7F4J0"/>
<evidence type="ECO:0000313" key="2">
    <source>
        <dbReference type="EMBL" id="OEU13044.1"/>
    </source>
</evidence>